<proteinExistence type="predicted"/>
<evidence type="ECO:0000313" key="4">
    <source>
        <dbReference type="Proteomes" id="UP001152795"/>
    </source>
</evidence>
<evidence type="ECO:0000256" key="1">
    <source>
        <dbReference type="SAM" id="Coils"/>
    </source>
</evidence>
<evidence type="ECO:0000256" key="2">
    <source>
        <dbReference type="SAM" id="MobiDB-lite"/>
    </source>
</evidence>
<keyword evidence="1" id="KW-0175">Coiled coil</keyword>
<dbReference type="InterPro" id="IPR018379">
    <property type="entry name" value="BEN_domain"/>
</dbReference>
<sequence>MYLLEKKKLVELEESKFLGECSSTDDFSSGELDNKTRRTKRRLSSDSEKSEVLPSKEKVQKKKVGDARCAAQNREYENIIGRMGSSSESDESDDDELVPKEDLKKRIKILEEELNQQRTLVSQLQKANLGLQTSLPEVIKGAIKDGLAGKKEFPLTPYLKHSTPSPLRKPPKETNKPRASCLLPFGRPSSISSDDNNTEDPASEVSVSDVEITQSPSCLGDVLKPLSNFADPVQAAEIMNTTTERKMTGSLMAILFERKIIAESSVTGKGKEGRPPLDPEKVQLIISHVTKRFPGSKASSVKAAMAQKCKDERNAGVKRRKIAEEI</sequence>
<dbReference type="Pfam" id="PF10523">
    <property type="entry name" value="BEN"/>
    <property type="match status" value="1"/>
</dbReference>
<dbReference type="OrthoDB" id="6287175at2759"/>
<protein>
    <submittedName>
        <fullName evidence="3">Uncharacterized protein</fullName>
    </submittedName>
</protein>
<feature type="region of interest" description="Disordered" evidence="2">
    <location>
        <begin position="20"/>
        <end position="99"/>
    </location>
</feature>
<evidence type="ECO:0000313" key="3">
    <source>
        <dbReference type="EMBL" id="CAB4023136.1"/>
    </source>
</evidence>
<feature type="region of interest" description="Disordered" evidence="2">
    <location>
        <begin position="155"/>
        <end position="209"/>
    </location>
</feature>
<dbReference type="PROSITE" id="PS51457">
    <property type="entry name" value="BEN"/>
    <property type="match status" value="1"/>
</dbReference>
<feature type="compositionally biased region" description="Basic and acidic residues" evidence="2">
    <location>
        <begin position="43"/>
        <end position="66"/>
    </location>
</feature>
<organism evidence="3 4">
    <name type="scientific">Paramuricea clavata</name>
    <name type="common">Red gorgonian</name>
    <name type="synonym">Violescent sea-whip</name>
    <dbReference type="NCBI Taxonomy" id="317549"/>
    <lineage>
        <taxon>Eukaryota</taxon>
        <taxon>Metazoa</taxon>
        <taxon>Cnidaria</taxon>
        <taxon>Anthozoa</taxon>
        <taxon>Octocorallia</taxon>
        <taxon>Malacalcyonacea</taxon>
        <taxon>Plexauridae</taxon>
        <taxon>Paramuricea</taxon>
    </lineage>
</organism>
<dbReference type="SMART" id="SM01025">
    <property type="entry name" value="BEN"/>
    <property type="match status" value="1"/>
</dbReference>
<accession>A0A6S7IYW9</accession>
<dbReference type="Proteomes" id="UP001152795">
    <property type="component" value="Unassembled WGS sequence"/>
</dbReference>
<dbReference type="Gene3D" id="1.10.10.2590">
    <property type="entry name" value="BEN domain"/>
    <property type="match status" value="1"/>
</dbReference>
<dbReference type="AlphaFoldDB" id="A0A6S7IYW9"/>
<gene>
    <name evidence="3" type="ORF">PACLA_8A037227</name>
</gene>
<comment type="caution">
    <text evidence="3">The sequence shown here is derived from an EMBL/GenBank/DDBJ whole genome shotgun (WGS) entry which is preliminary data.</text>
</comment>
<reference evidence="3" key="1">
    <citation type="submission" date="2020-04" db="EMBL/GenBank/DDBJ databases">
        <authorList>
            <person name="Alioto T."/>
            <person name="Alioto T."/>
            <person name="Gomez Garrido J."/>
        </authorList>
    </citation>
    <scope>NUCLEOTIDE SEQUENCE</scope>
    <source>
        <strain evidence="3">A484AB</strain>
    </source>
</reference>
<dbReference type="EMBL" id="CACRXK020012336">
    <property type="protein sequence ID" value="CAB4023136.1"/>
    <property type="molecule type" value="Genomic_DNA"/>
</dbReference>
<feature type="coiled-coil region" evidence="1">
    <location>
        <begin position="100"/>
        <end position="127"/>
    </location>
</feature>
<name>A0A6S7IYW9_PARCT</name>
<dbReference type="GO" id="GO:0003677">
    <property type="term" value="F:DNA binding"/>
    <property type="evidence" value="ECO:0007669"/>
    <property type="project" value="InterPro"/>
</dbReference>
<keyword evidence="4" id="KW-1185">Reference proteome</keyword>